<keyword evidence="2" id="KW-0472">Membrane</keyword>
<keyword evidence="2" id="KW-0812">Transmembrane</keyword>
<feature type="transmembrane region" description="Helical" evidence="2">
    <location>
        <begin position="87"/>
        <end position="106"/>
    </location>
</feature>
<dbReference type="Proteomes" id="UP000032102">
    <property type="component" value="Unassembled WGS sequence"/>
</dbReference>
<sequence length="556" mass="60053">MAKGQRLEAEISVKDSATSNIEKVIRSNEKLKNEMMRLKATMDKVQESAKKRWEMRVETAKANERLEKLADAIDRVRQRAVTTREHLLMLGTVVGTALATGVSAALKSGADLEKYMISMEHFIGVQNKGMNQQQVKKSAQEYLSALRQNANATPFETGEVVQAGVRALGIAGGNTQESMKLLKLAEDMAALTPGKTLSEAIEALADAKTGEFERLKEFGFKVTAQEFKGYVGKGVNANLTADETQKAFNTLTEQKLSPFFAGGAQKLSQSTAGKASTIVGNLKSGLQDAGYNMLQGIKPETMDKLVKASENIGKAIGDAGAKMVNAFAKAAPHIKSVATALAAVTAGVISFRIAFTGLTIMQTIITLFKAWRAGTLAQTAAQLGLNAAMLANPMTWVAVGIAALIAAGVALVMNWDKVKKKSLEVWDVVKEKVSNFIEPVKKWFDGLIASVTSFIDKITSFGNIKIGLPKFLGGNGLIQKRAIGGVIPRDNYPALLHEGEKVLTKQEVKQMENSKRQRSASVTITGNQFIIRNESDIKKLALELARYLEQEGGLMA</sequence>
<feature type="transmembrane region" description="Helical" evidence="2">
    <location>
        <begin position="394"/>
        <end position="413"/>
    </location>
</feature>
<accession>A0A0D0RX68</accession>
<proteinExistence type="predicted"/>
<dbReference type="AlphaFoldDB" id="A0A0D0RX68"/>
<organism evidence="3 4">
    <name type="scientific">Anoxybacillus thermarum</name>
    <dbReference type="NCBI Taxonomy" id="404937"/>
    <lineage>
        <taxon>Bacteria</taxon>
        <taxon>Bacillati</taxon>
        <taxon>Bacillota</taxon>
        <taxon>Bacilli</taxon>
        <taxon>Bacillales</taxon>
        <taxon>Anoxybacillaceae</taxon>
        <taxon>Anoxybacillus</taxon>
    </lineage>
</organism>
<dbReference type="RefSeq" id="WP_043967122.1">
    <property type="nucleotide sequence ID" value="NZ_JXTH01000041.1"/>
</dbReference>
<gene>
    <name evidence="3" type="ORF">LH47_02035</name>
</gene>
<evidence type="ECO:0000313" key="3">
    <source>
        <dbReference type="EMBL" id="KIQ93885.1"/>
    </source>
</evidence>
<name>A0A0D0RX68_9BACL</name>
<keyword evidence="2" id="KW-1133">Transmembrane helix</keyword>
<dbReference type="PATRIC" id="fig|404937.3.peg.2161"/>
<keyword evidence="4" id="KW-1185">Reference proteome</keyword>
<dbReference type="EMBL" id="JXTH01000041">
    <property type="protein sequence ID" value="KIQ93885.1"/>
    <property type="molecule type" value="Genomic_DNA"/>
</dbReference>
<evidence type="ECO:0000256" key="2">
    <source>
        <dbReference type="SAM" id="Phobius"/>
    </source>
</evidence>
<keyword evidence="1" id="KW-0175">Coiled coil</keyword>
<reference evidence="3 4" key="1">
    <citation type="submission" date="2015-01" db="EMBL/GenBank/DDBJ databases">
        <title>Draft genome of Anoxybacillus thermarum strain AF/04.</title>
        <authorList>
            <person name="Poli A."/>
            <person name="Nicolaus B."/>
            <person name="Chan K.-G."/>
            <person name="Kahar U.M."/>
            <person name="Yaakob A.S."/>
            <person name="Chan C.S."/>
            <person name="Goh K.M."/>
        </authorList>
    </citation>
    <scope>NUCLEOTIDE SEQUENCE [LARGE SCALE GENOMIC DNA]</scope>
    <source>
        <strain evidence="3 4">AF/04</strain>
    </source>
</reference>
<protein>
    <submittedName>
        <fullName evidence="3">Phage-related minor tail protein</fullName>
    </submittedName>
</protein>
<comment type="caution">
    <text evidence="3">The sequence shown here is derived from an EMBL/GenBank/DDBJ whole genome shotgun (WGS) entry which is preliminary data.</text>
</comment>
<feature type="coiled-coil region" evidence="1">
    <location>
        <begin position="14"/>
        <end position="79"/>
    </location>
</feature>
<evidence type="ECO:0000313" key="4">
    <source>
        <dbReference type="Proteomes" id="UP000032102"/>
    </source>
</evidence>
<evidence type="ECO:0000256" key="1">
    <source>
        <dbReference type="SAM" id="Coils"/>
    </source>
</evidence>